<evidence type="ECO:0000256" key="9">
    <source>
        <dbReference type="ARBA" id="ARBA00023224"/>
    </source>
</evidence>
<comment type="subcellular location">
    <subcellularLocation>
        <location evidence="1">Cell membrane</location>
        <topology evidence="1">Multi-pass membrane protein</topology>
    </subcellularLocation>
</comment>
<name>A0ABN8SVK0_9CNID</name>
<dbReference type="PROSITE" id="PS50262">
    <property type="entry name" value="G_PROTEIN_RECEP_F1_2"/>
    <property type="match status" value="1"/>
</dbReference>
<evidence type="ECO:0000256" key="10">
    <source>
        <dbReference type="SAM" id="Phobius"/>
    </source>
</evidence>
<evidence type="ECO:0000256" key="4">
    <source>
        <dbReference type="ARBA" id="ARBA00022989"/>
    </source>
</evidence>
<evidence type="ECO:0000256" key="8">
    <source>
        <dbReference type="ARBA" id="ARBA00023180"/>
    </source>
</evidence>
<keyword evidence="9" id="KW-0807">Transducer</keyword>
<protein>
    <recommendedName>
        <fullName evidence="11">G-protein coupled receptors family 1 profile domain-containing protein</fullName>
    </recommendedName>
</protein>
<feature type="transmembrane region" description="Helical" evidence="10">
    <location>
        <begin position="190"/>
        <end position="208"/>
    </location>
</feature>
<evidence type="ECO:0000256" key="5">
    <source>
        <dbReference type="ARBA" id="ARBA00023040"/>
    </source>
</evidence>
<keyword evidence="2" id="KW-1003">Cell membrane</keyword>
<feature type="domain" description="G-protein coupled receptors family 1 profile" evidence="11">
    <location>
        <begin position="25"/>
        <end position="250"/>
    </location>
</feature>
<feature type="transmembrane region" description="Helical" evidence="10">
    <location>
        <begin position="12"/>
        <end position="34"/>
    </location>
</feature>
<evidence type="ECO:0000256" key="1">
    <source>
        <dbReference type="ARBA" id="ARBA00004651"/>
    </source>
</evidence>
<feature type="transmembrane region" description="Helical" evidence="10">
    <location>
        <begin position="80"/>
        <end position="99"/>
    </location>
</feature>
<reference evidence="12 13" key="1">
    <citation type="submission" date="2022-05" db="EMBL/GenBank/DDBJ databases">
        <authorList>
            <consortium name="Genoscope - CEA"/>
            <person name="William W."/>
        </authorList>
    </citation>
    <scope>NUCLEOTIDE SEQUENCE [LARGE SCALE GENOMIC DNA]</scope>
</reference>
<keyword evidence="3 10" id="KW-0812">Transmembrane</keyword>
<keyword evidence="13" id="KW-1185">Reference proteome</keyword>
<dbReference type="InterPro" id="IPR017452">
    <property type="entry name" value="GPCR_Rhodpsn_7TM"/>
</dbReference>
<feature type="transmembrane region" description="Helical" evidence="10">
    <location>
        <begin position="111"/>
        <end position="131"/>
    </location>
</feature>
<dbReference type="Proteomes" id="UP001159427">
    <property type="component" value="Unassembled WGS sequence"/>
</dbReference>
<sequence length="265" mass="30505">MYFSSSECIIWVTVFAAEFLTIVIVNLLSIIVFIKNRGLRTRRMYLVISLTVADMLAGGLSGSVLLFKVPAWKSCDFVEVYPVVPLISLTNITVISLERMHATFRPLRHRLVKRWVYVVAVTVVWVFPGITSGLEKERKILKICVNFLWEAHSILCLFVIFASYTSIFLKFRFRAHPQRHFAANLRQKKLTVTLFITTLVSLLMWLPYNIFKFLGITSNGISNSTTILLNVDLFFVLLFFANSLVNPILYTVRMPEFKKALFSLF</sequence>
<dbReference type="SUPFAM" id="SSF81321">
    <property type="entry name" value="Family A G protein-coupled receptor-like"/>
    <property type="match status" value="1"/>
</dbReference>
<dbReference type="Gene3D" id="1.20.1070.10">
    <property type="entry name" value="Rhodopsin 7-helix transmembrane proteins"/>
    <property type="match status" value="1"/>
</dbReference>
<gene>
    <name evidence="12" type="ORF">PEVE_00028262</name>
</gene>
<proteinExistence type="predicted"/>
<feature type="transmembrane region" description="Helical" evidence="10">
    <location>
        <begin position="228"/>
        <end position="249"/>
    </location>
</feature>
<comment type="caution">
    <text evidence="12">The sequence shown here is derived from an EMBL/GenBank/DDBJ whole genome shotgun (WGS) entry which is preliminary data.</text>
</comment>
<keyword evidence="5" id="KW-0297">G-protein coupled receptor</keyword>
<evidence type="ECO:0000256" key="7">
    <source>
        <dbReference type="ARBA" id="ARBA00023170"/>
    </source>
</evidence>
<evidence type="ECO:0000259" key="11">
    <source>
        <dbReference type="PROSITE" id="PS50262"/>
    </source>
</evidence>
<accession>A0ABN8SVK0</accession>
<dbReference type="EMBL" id="CALNXI010003912">
    <property type="protein sequence ID" value="CAH3194624.1"/>
    <property type="molecule type" value="Genomic_DNA"/>
</dbReference>
<keyword evidence="6 10" id="KW-0472">Membrane</keyword>
<dbReference type="PANTHER" id="PTHR24246">
    <property type="entry name" value="OLFACTORY RECEPTOR AND ADENOSINE RECEPTOR"/>
    <property type="match status" value="1"/>
</dbReference>
<dbReference type="InterPro" id="IPR000276">
    <property type="entry name" value="GPCR_Rhodpsn"/>
</dbReference>
<evidence type="ECO:0000313" key="13">
    <source>
        <dbReference type="Proteomes" id="UP001159427"/>
    </source>
</evidence>
<feature type="non-terminal residue" evidence="12">
    <location>
        <position position="265"/>
    </location>
</feature>
<feature type="transmembrane region" description="Helical" evidence="10">
    <location>
        <begin position="46"/>
        <end position="68"/>
    </location>
</feature>
<feature type="transmembrane region" description="Helical" evidence="10">
    <location>
        <begin position="151"/>
        <end position="169"/>
    </location>
</feature>
<evidence type="ECO:0000313" key="12">
    <source>
        <dbReference type="EMBL" id="CAH3194624.1"/>
    </source>
</evidence>
<dbReference type="Pfam" id="PF00001">
    <property type="entry name" value="7tm_1"/>
    <property type="match status" value="2"/>
</dbReference>
<dbReference type="PANTHER" id="PTHR24246:SF27">
    <property type="entry name" value="ADENOSINE RECEPTOR, ISOFORM A"/>
    <property type="match status" value="1"/>
</dbReference>
<keyword evidence="7" id="KW-0675">Receptor</keyword>
<dbReference type="CDD" id="cd00637">
    <property type="entry name" value="7tm_classA_rhodopsin-like"/>
    <property type="match status" value="1"/>
</dbReference>
<organism evidence="12 13">
    <name type="scientific">Porites evermanni</name>
    <dbReference type="NCBI Taxonomy" id="104178"/>
    <lineage>
        <taxon>Eukaryota</taxon>
        <taxon>Metazoa</taxon>
        <taxon>Cnidaria</taxon>
        <taxon>Anthozoa</taxon>
        <taxon>Hexacorallia</taxon>
        <taxon>Scleractinia</taxon>
        <taxon>Fungiina</taxon>
        <taxon>Poritidae</taxon>
        <taxon>Porites</taxon>
    </lineage>
</organism>
<keyword evidence="8" id="KW-0325">Glycoprotein</keyword>
<evidence type="ECO:0000256" key="2">
    <source>
        <dbReference type="ARBA" id="ARBA00022475"/>
    </source>
</evidence>
<evidence type="ECO:0000256" key="3">
    <source>
        <dbReference type="ARBA" id="ARBA00022692"/>
    </source>
</evidence>
<dbReference type="PRINTS" id="PR00237">
    <property type="entry name" value="GPCRRHODOPSN"/>
</dbReference>
<keyword evidence="4 10" id="KW-1133">Transmembrane helix</keyword>
<evidence type="ECO:0000256" key="6">
    <source>
        <dbReference type="ARBA" id="ARBA00023136"/>
    </source>
</evidence>